<evidence type="ECO:0000313" key="2">
    <source>
        <dbReference type="EMBL" id="BBO73531.1"/>
    </source>
</evidence>
<evidence type="ECO:0000313" key="3">
    <source>
        <dbReference type="Proteomes" id="UP000427769"/>
    </source>
</evidence>
<dbReference type="Proteomes" id="UP000427769">
    <property type="component" value="Chromosome"/>
</dbReference>
<dbReference type="OrthoDB" id="5421986at2"/>
<dbReference type="AlphaFoldDB" id="A0A5K7Z1Z8"/>
<dbReference type="EMBL" id="AP021875">
    <property type="protein sequence ID" value="BBO73531.1"/>
    <property type="molecule type" value="Genomic_DNA"/>
</dbReference>
<organism evidence="2 3">
    <name type="scientific">Desulfosarcina widdelii</name>
    <dbReference type="NCBI Taxonomy" id="947919"/>
    <lineage>
        <taxon>Bacteria</taxon>
        <taxon>Pseudomonadati</taxon>
        <taxon>Thermodesulfobacteriota</taxon>
        <taxon>Desulfobacteria</taxon>
        <taxon>Desulfobacterales</taxon>
        <taxon>Desulfosarcinaceae</taxon>
        <taxon>Desulfosarcina</taxon>
    </lineage>
</organism>
<protein>
    <submittedName>
        <fullName evidence="2">Uncharacterized protein</fullName>
    </submittedName>
</protein>
<evidence type="ECO:0000256" key="1">
    <source>
        <dbReference type="SAM" id="MobiDB-lite"/>
    </source>
</evidence>
<keyword evidence="3" id="KW-1185">Reference proteome</keyword>
<dbReference type="RefSeq" id="WP_155302629.1">
    <property type="nucleotide sequence ID" value="NZ_AP021875.1"/>
</dbReference>
<name>A0A5K7Z1Z8_9BACT</name>
<gene>
    <name evidence="2" type="ORF">DSCW_09480</name>
</gene>
<proteinExistence type="predicted"/>
<feature type="region of interest" description="Disordered" evidence="1">
    <location>
        <begin position="1"/>
        <end position="29"/>
    </location>
</feature>
<accession>A0A5K7Z1Z8</accession>
<reference evidence="2 3" key="1">
    <citation type="submission" date="2019-11" db="EMBL/GenBank/DDBJ databases">
        <title>Comparative genomics of hydrocarbon-degrading Desulfosarcina strains.</title>
        <authorList>
            <person name="Watanabe M."/>
            <person name="Kojima H."/>
            <person name="Fukui M."/>
        </authorList>
    </citation>
    <scope>NUCLEOTIDE SEQUENCE [LARGE SCALE GENOMIC DNA]</scope>
    <source>
        <strain evidence="2 3">PP31</strain>
    </source>
</reference>
<sequence length="155" mass="16832">MVTIDPNKPIQTIVGSKPENERTKSTDGGFDTIFKQAIGGENIQTSSAETPTTVSDIRPARFSTQTESGTVSIVARAEQLVDTLDAYREKLDESGATMKDVEPLVQQMTCQSEALATMSQSDEGADDKLQGIVDQALALSSMEIARYNSGYYNER</sequence>
<dbReference type="KEGG" id="dwd:DSCW_09480"/>